<organism evidence="2 3">
    <name type="scientific">Flavivirga aquatica</name>
    <dbReference type="NCBI Taxonomy" id="1849968"/>
    <lineage>
        <taxon>Bacteria</taxon>
        <taxon>Pseudomonadati</taxon>
        <taxon>Bacteroidota</taxon>
        <taxon>Flavobacteriia</taxon>
        <taxon>Flavobacteriales</taxon>
        <taxon>Flavobacteriaceae</taxon>
        <taxon>Flavivirga</taxon>
    </lineage>
</organism>
<name>A0A1E5TBH9_9FLAO</name>
<comment type="caution">
    <text evidence="2">The sequence shown here is derived from an EMBL/GenBank/DDBJ whole genome shotgun (WGS) entry which is preliminary data.</text>
</comment>
<dbReference type="OrthoDB" id="196738at2"/>
<dbReference type="AlphaFoldDB" id="A0A1E5TBH9"/>
<sequence length="158" mass="18493">MYIIKKGLILLLIAFIIAQFFEPEKNEGDLASMASFIAETTPPEDVKIILKASCFDCHCDVTRYPWYNNITPVNYWLNGHVKEGKEHFNVSNWEGNSTKRKDHKFEELIEMVEDKAMPLKSYTWTHNEAKLTDAQIKSVIDWAKMVRLKYSLEQEPEY</sequence>
<proteinExistence type="predicted"/>
<dbReference type="SMART" id="SM01235">
    <property type="entry name" value="Haem_bd"/>
    <property type="match status" value="1"/>
</dbReference>
<dbReference type="RefSeq" id="WP_069829403.1">
    <property type="nucleotide sequence ID" value="NZ_MDJD01000028.1"/>
</dbReference>
<feature type="domain" description="Haem-binding" evidence="1">
    <location>
        <begin position="12"/>
        <end position="147"/>
    </location>
</feature>
<evidence type="ECO:0000313" key="3">
    <source>
        <dbReference type="Proteomes" id="UP000095713"/>
    </source>
</evidence>
<dbReference type="Pfam" id="PF14376">
    <property type="entry name" value="Haem_bd"/>
    <property type="match status" value="1"/>
</dbReference>
<dbReference type="STRING" id="1849968.A8C32_00110"/>
<dbReference type="EMBL" id="MDJD01000028">
    <property type="protein sequence ID" value="OEK08721.1"/>
    <property type="molecule type" value="Genomic_DNA"/>
</dbReference>
<dbReference type="Proteomes" id="UP000095713">
    <property type="component" value="Unassembled WGS sequence"/>
</dbReference>
<protein>
    <submittedName>
        <fullName evidence="2">Cytochrome C</fullName>
    </submittedName>
</protein>
<reference evidence="2 3" key="1">
    <citation type="submission" date="2016-05" db="EMBL/GenBank/DDBJ databases">
        <title>Draft Genome Sequence of Algibacter sp. Strain SK-16 Isolated from the Surface Water of Aburatsubo Inlet.</title>
        <authorList>
            <person name="Wong S.-K."/>
            <person name="Yoshizawa S."/>
            <person name="Nakajima Y."/>
            <person name="Ogura Y."/>
            <person name="Tetsuya H."/>
            <person name="Hamasaki K."/>
        </authorList>
    </citation>
    <scope>NUCLEOTIDE SEQUENCE [LARGE SCALE GENOMIC DNA]</scope>
    <source>
        <strain evidence="2 3">SK-16</strain>
    </source>
</reference>
<accession>A0A1E5TBH9</accession>
<evidence type="ECO:0000259" key="1">
    <source>
        <dbReference type="SMART" id="SM01235"/>
    </source>
</evidence>
<gene>
    <name evidence="2" type="ORF">A8C32_00110</name>
</gene>
<dbReference type="InterPro" id="IPR025992">
    <property type="entry name" value="Haem-bd"/>
</dbReference>
<keyword evidence="3" id="KW-1185">Reference proteome</keyword>
<evidence type="ECO:0000313" key="2">
    <source>
        <dbReference type="EMBL" id="OEK08721.1"/>
    </source>
</evidence>